<comment type="pathway">
    <text evidence="1 4">Purine metabolism; IMP biosynthesis via de novo pathway; N(2)-formyl-N(1)-(5-phospho-D-ribosyl)glycinamide from N(1)-(5-phospho-D-ribosyl)glycinamide (10-formyl THF route): step 1/1.</text>
</comment>
<dbReference type="Pfam" id="PF00551">
    <property type="entry name" value="Formyl_trans_N"/>
    <property type="match status" value="1"/>
</dbReference>
<dbReference type="InterPro" id="IPR036477">
    <property type="entry name" value="Formyl_transf_N_sf"/>
</dbReference>
<dbReference type="AlphaFoldDB" id="A0A501WW51"/>
<keyword evidence="2 4" id="KW-0808">Transferase</keyword>
<comment type="similarity">
    <text evidence="4">Belongs to the GART family.</text>
</comment>
<feature type="active site" description="Proton donor" evidence="4">
    <location>
        <position position="113"/>
    </location>
</feature>
<reference evidence="6 7" key="1">
    <citation type="submission" date="2019-06" db="EMBL/GenBank/DDBJ databases">
        <title>A novel bacterium of genus Amaricoccus, isolated from marine sediment.</title>
        <authorList>
            <person name="Huang H."/>
            <person name="Mo K."/>
            <person name="Hu Y."/>
        </authorList>
    </citation>
    <scope>NUCLEOTIDE SEQUENCE [LARGE SCALE GENOMIC DNA]</scope>
    <source>
        <strain evidence="6 7">HB172011</strain>
    </source>
</reference>
<feature type="binding site" evidence="4">
    <location>
        <position position="69"/>
    </location>
    <ligand>
        <name>(6R)-10-formyltetrahydrofolate</name>
        <dbReference type="ChEBI" id="CHEBI:195366"/>
    </ligand>
</feature>
<feature type="site" description="Raises pKa of active site His" evidence="4">
    <location>
        <position position="149"/>
    </location>
</feature>
<dbReference type="PANTHER" id="PTHR43369">
    <property type="entry name" value="PHOSPHORIBOSYLGLYCINAMIDE FORMYLTRANSFERASE"/>
    <property type="match status" value="1"/>
</dbReference>
<evidence type="ECO:0000256" key="3">
    <source>
        <dbReference type="ARBA" id="ARBA00022755"/>
    </source>
</evidence>
<dbReference type="GO" id="GO:0005829">
    <property type="term" value="C:cytosol"/>
    <property type="evidence" value="ECO:0007669"/>
    <property type="project" value="TreeGrafter"/>
</dbReference>
<dbReference type="EC" id="2.1.2.2" evidence="4"/>
<comment type="caution">
    <text evidence="4">Lacks conserved residue(s) required for the propagation of feature annotation.</text>
</comment>
<dbReference type="Gene3D" id="3.40.50.170">
    <property type="entry name" value="Formyl transferase, N-terminal domain"/>
    <property type="match status" value="1"/>
</dbReference>
<keyword evidence="3 4" id="KW-0658">Purine biosynthesis</keyword>
<accession>A0A501WW51</accession>
<proteinExistence type="inferred from homology"/>
<feature type="domain" description="Formyl transferase N-terminal" evidence="5">
    <location>
        <begin position="5"/>
        <end position="186"/>
    </location>
</feature>
<evidence type="ECO:0000313" key="7">
    <source>
        <dbReference type="Proteomes" id="UP000319255"/>
    </source>
</evidence>
<comment type="caution">
    <text evidence="6">The sequence shown here is derived from an EMBL/GenBank/DDBJ whole genome shotgun (WGS) entry which is preliminary data.</text>
</comment>
<feature type="binding site" evidence="4">
    <location>
        <position position="111"/>
    </location>
    <ligand>
        <name>(6R)-10-formyltetrahydrofolate</name>
        <dbReference type="ChEBI" id="CHEBI:195366"/>
    </ligand>
</feature>
<dbReference type="GO" id="GO:0006189">
    <property type="term" value="P:'de novo' IMP biosynthetic process"/>
    <property type="evidence" value="ECO:0007669"/>
    <property type="project" value="UniProtKB-UniRule"/>
</dbReference>
<dbReference type="CDD" id="cd08645">
    <property type="entry name" value="FMT_core_GART"/>
    <property type="match status" value="1"/>
</dbReference>
<evidence type="ECO:0000256" key="4">
    <source>
        <dbReference type="HAMAP-Rule" id="MF_01930"/>
    </source>
</evidence>
<dbReference type="InterPro" id="IPR002376">
    <property type="entry name" value="Formyl_transf_N"/>
</dbReference>
<dbReference type="HAMAP" id="MF_01930">
    <property type="entry name" value="PurN"/>
    <property type="match status" value="1"/>
</dbReference>
<protein>
    <recommendedName>
        <fullName evidence="4">Phosphoribosylglycinamide formyltransferase</fullName>
        <ecNumber evidence="4">2.1.2.2</ecNumber>
    </recommendedName>
    <alternativeName>
        <fullName evidence="4">5'-phosphoribosylglycinamide transformylase</fullName>
    </alternativeName>
    <alternativeName>
        <fullName evidence="4">GAR transformylase</fullName>
        <shortName evidence="4">GART</shortName>
    </alternativeName>
</protein>
<evidence type="ECO:0000313" key="6">
    <source>
        <dbReference type="EMBL" id="TPE52972.1"/>
    </source>
</evidence>
<comment type="catalytic activity">
    <reaction evidence="4">
        <text>N(1)-(5-phospho-beta-D-ribosyl)glycinamide + (6R)-10-formyltetrahydrofolate = N(2)-formyl-N(1)-(5-phospho-beta-D-ribosyl)glycinamide + (6S)-5,6,7,8-tetrahydrofolate + H(+)</text>
        <dbReference type="Rhea" id="RHEA:15053"/>
        <dbReference type="ChEBI" id="CHEBI:15378"/>
        <dbReference type="ChEBI" id="CHEBI:57453"/>
        <dbReference type="ChEBI" id="CHEBI:143788"/>
        <dbReference type="ChEBI" id="CHEBI:147286"/>
        <dbReference type="ChEBI" id="CHEBI:195366"/>
        <dbReference type="EC" id="2.1.2.2"/>
    </reaction>
</comment>
<dbReference type="PANTHER" id="PTHR43369:SF2">
    <property type="entry name" value="PHOSPHORIBOSYLGLYCINAMIDE FORMYLTRANSFERASE"/>
    <property type="match status" value="1"/>
</dbReference>
<dbReference type="Proteomes" id="UP000319255">
    <property type="component" value="Unassembled WGS sequence"/>
</dbReference>
<feature type="binding site" evidence="4">
    <location>
        <begin position="14"/>
        <end position="16"/>
    </location>
    <ligand>
        <name>N(1)-(5-phospho-beta-D-ribosyl)glycinamide</name>
        <dbReference type="ChEBI" id="CHEBI:143788"/>
    </ligand>
</feature>
<evidence type="ECO:0000256" key="2">
    <source>
        <dbReference type="ARBA" id="ARBA00022679"/>
    </source>
</evidence>
<evidence type="ECO:0000259" key="5">
    <source>
        <dbReference type="Pfam" id="PF00551"/>
    </source>
</evidence>
<sequence length="207" mass="21884">MRKTRVAILISGGGSNMVALTRSMLGDPGHPAEPVLVLSNDPAAKGLEHAAALGVPTAAVDHRPFRGDRAAFEAEMAKPIRESGAELICLAGFMRVLTTGFIESWRGRMLNIHPSILPLFTGLHTHARALEAGMAVHGCTVHEVTPELDAGPILGQAVIPVLPDDTPETLAGRLLPVEHQLYPAVLRRFVAGDRRKLAILAAGDAPG</sequence>
<dbReference type="InterPro" id="IPR004607">
    <property type="entry name" value="GART"/>
</dbReference>
<gene>
    <name evidence="4" type="primary">purN</name>
    <name evidence="6" type="ORF">FJM51_02785</name>
</gene>
<dbReference type="EMBL" id="VFRP01000002">
    <property type="protein sequence ID" value="TPE52972.1"/>
    <property type="molecule type" value="Genomic_DNA"/>
</dbReference>
<dbReference type="NCBIfam" id="TIGR00639">
    <property type="entry name" value="PurN"/>
    <property type="match status" value="1"/>
</dbReference>
<keyword evidence="7" id="KW-1185">Reference proteome</keyword>
<name>A0A501WW51_9RHOB</name>
<dbReference type="RefSeq" id="WP_140452593.1">
    <property type="nucleotide sequence ID" value="NZ_VFRP01000002.1"/>
</dbReference>
<dbReference type="OrthoDB" id="9806170at2"/>
<evidence type="ECO:0000256" key="1">
    <source>
        <dbReference type="ARBA" id="ARBA00005054"/>
    </source>
</evidence>
<dbReference type="UniPathway" id="UPA00074">
    <property type="reaction ID" value="UER00126"/>
</dbReference>
<dbReference type="SUPFAM" id="SSF53328">
    <property type="entry name" value="Formyltransferase"/>
    <property type="match status" value="1"/>
</dbReference>
<comment type="function">
    <text evidence="4">Catalyzes the transfer of a formyl group from 10-formyltetrahydrofolate to 5-phospho-ribosyl-glycinamide (GAR), producing 5-phospho-ribosyl-N-formylglycinamide (FGAR) and tetrahydrofolate.</text>
</comment>
<dbReference type="GO" id="GO:0004644">
    <property type="term" value="F:phosphoribosylglycinamide formyltransferase activity"/>
    <property type="evidence" value="ECO:0007669"/>
    <property type="project" value="UniProtKB-UniRule"/>
</dbReference>
<organism evidence="6 7">
    <name type="scientific">Amaricoccus solimangrovi</name>
    <dbReference type="NCBI Taxonomy" id="2589815"/>
    <lineage>
        <taxon>Bacteria</taxon>
        <taxon>Pseudomonadati</taxon>
        <taxon>Pseudomonadota</taxon>
        <taxon>Alphaproteobacteria</taxon>
        <taxon>Rhodobacterales</taxon>
        <taxon>Paracoccaceae</taxon>
        <taxon>Amaricoccus</taxon>
    </lineage>
</organism>